<dbReference type="EMBL" id="AQFT01000126">
    <property type="protein sequence ID" value="EMZ21857.1"/>
    <property type="molecule type" value="Genomic_DNA"/>
</dbReference>
<evidence type="ECO:0000259" key="2">
    <source>
        <dbReference type="Pfam" id="PF16173"/>
    </source>
</evidence>
<dbReference type="PATRIC" id="fig|1235802.3.peg.4575"/>
<evidence type="ECO:0000313" key="3">
    <source>
        <dbReference type="EMBL" id="EMZ21857.1"/>
    </source>
</evidence>
<reference evidence="3 4" key="1">
    <citation type="journal article" date="2014" name="Genome Announc.">
        <title>Draft genome sequences of the altered schaedler flora, a defined bacterial community from gnotobiotic mice.</title>
        <authorList>
            <person name="Wannemuehler M.J."/>
            <person name="Overstreet A.M."/>
            <person name="Ward D.V."/>
            <person name="Phillips G.J."/>
        </authorList>
    </citation>
    <scope>NUCLEOTIDE SEQUENCE [LARGE SCALE GENOMIC DNA]</scope>
    <source>
        <strain evidence="3 4">ASF492</strain>
    </source>
</reference>
<dbReference type="InterPro" id="IPR032267">
    <property type="entry name" value="DUF4832"/>
</dbReference>
<proteinExistence type="predicted"/>
<dbReference type="HOGENOM" id="CLU_023401_3_0_9"/>
<organism evidence="3 4">
    <name type="scientific">Eubacterium plexicaudatum ASF492</name>
    <dbReference type="NCBI Taxonomy" id="1235802"/>
    <lineage>
        <taxon>Bacteria</taxon>
        <taxon>Bacillati</taxon>
        <taxon>Bacillota</taxon>
        <taxon>Clostridia</taxon>
        <taxon>Eubacteriales</taxon>
        <taxon>Eubacteriaceae</taxon>
        <taxon>Eubacterium</taxon>
    </lineage>
</organism>
<dbReference type="Pfam" id="PF16173">
    <property type="entry name" value="DUF4874"/>
    <property type="match status" value="1"/>
</dbReference>
<evidence type="ECO:0000313" key="4">
    <source>
        <dbReference type="Proteomes" id="UP000012589"/>
    </source>
</evidence>
<protein>
    <recommendedName>
        <fullName evidence="5">DUF4832 domain-containing protein</fullName>
    </recommendedName>
</protein>
<evidence type="ECO:0000259" key="1">
    <source>
        <dbReference type="Pfam" id="PF16116"/>
    </source>
</evidence>
<sequence length="436" mass="49980">MRLPVRGRGRFQRVRLSESTDRLTNPACGWCRIYTFFLERQINFDELNLCLQEDETLVQAVIVIGAFRSREISQEALEQLERLLRFFRNAEKEMILRFTYDNVGQGLLAEPDEMRQIFIHMNQIGNIVRRFAEHILLLQGLFVGSWGEMHGSRFLSKEKMRLLAETLREAAGDSIPIGVRTPLQWRLLHERDAVPGAEWSADPIDPVCVFNDGMFGSDSDLGTYGSRQRSEAEWEESWSRKDELLFLQQLHKRLPYGGEAVGEAKEGELKNAVTEMRQGHVCYLNAVHDLKCLERWRSAVWDEKGIWKGVHGTDYIGAHLGYRPVVCKVSGRVTDGLHLKIEIENTGFAGLLEEAELVITAEAEGRVIGTQLLPLLPQDFMPDRPHCLSCRFAPDIIESGAYDIFLQMRRKRDGRWICLANTGRHDKVRIGLFLNL</sequence>
<dbReference type="AlphaFoldDB" id="N1ZXV2"/>
<dbReference type="Proteomes" id="UP000012589">
    <property type="component" value="Unassembled WGS sequence"/>
</dbReference>
<dbReference type="eggNOG" id="ENOG502ZBJM">
    <property type="taxonomic scope" value="Bacteria"/>
</dbReference>
<dbReference type="Pfam" id="PF16116">
    <property type="entry name" value="DUF4832"/>
    <property type="match status" value="1"/>
</dbReference>
<name>N1ZXV2_9FIRM</name>
<feature type="domain" description="DUF4832" evidence="1">
    <location>
        <begin position="208"/>
        <end position="413"/>
    </location>
</feature>
<keyword evidence="4" id="KW-1185">Reference proteome</keyword>
<gene>
    <name evidence="3" type="ORF">C823_04308</name>
</gene>
<dbReference type="InterPro" id="IPR032379">
    <property type="entry name" value="DUF4874"/>
</dbReference>
<evidence type="ECO:0008006" key="5">
    <source>
        <dbReference type="Google" id="ProtNLM"/>
    </source>
</evidence>
<comment type="caution">
    <text evidence="3">The sequence shown here is derived from an EMBL/GenBank/DDBJ whole genome shotgun (WGS) entry which is preliminary data.</text>
</comment>
<feature type="domain" description="DUF4874" evidence="2">
    <location>
        <begin position="25"/>
        <end position="182"/>
    </location>
</feature>
<accession>N1ZXV2</accession>
<dbReference type="STRING" id="1235802.C823_04308"/>